<keyword evidence="5" id="KW-1185">Reference proteome</keyword>
<feature type="region of interest" description="Disordered" evidence="2">
    <location>
        <begin position="624"/>
        <end position="738"/>
    </location>
</feature>
<dbReference type="PANTHER" id="PTHR13710">
    <property type="entry name" value="DNA HELICASE RECQ FAMILY MEMBER"/>
    <property type="match status" value="1"/>
</dbReference>
<reference evidence="4 5" key="1">
    <citation type="journal article" date="2018" name="Evol. Lett.">
        <title>Horizontal gene cluster transfer increased hallucinogenic mushroom diversity.</title>
        <authorList>
            <person name="Reynolds H.T."/>
            <person name="Vijayakumar V."/>
            <person name="Gluck-Thaler E."/>
            <person name="Korotkin H.B."/>
            <person name="Matheny P.B."/>
            <person name="Slot J.C."/>
        </authorList>
    </citation>
    <scope>NUCLEOTIDE SEQUENCE [LARGE SCALE GENOMIC DNA]</scope>
    <source>
        <strain evidence="4 5">SRW20</strain>
    </source>
</reference>
<organism evidence="4 5">
    <name type="scientific">Gymnopilus dilepis</name>
    <dbReference type="NCBI Taxonomy" id="231916"/>
    <lineage>
        <taxon>Eukaryota</taxon>
        <taxon>Fungi</taxon>
        <taxon>Dikarya</taxon>
        <taxon>Basidiomycota</taxon>
        <taxon>Agaricomycotina</taxon>
        <taxon>Agaricomycetes</taxon>
        <taxon>Agaricomycetidae</taxon>
        <taxon>Agaricales</taxon>
        <taxon>Agaricineae</taxon>
        <taxon>Hymenogastraceae</taxon>
        <taxon>Gymnopilus</taxon>
    </lineage>
</organism>
<dbReference type="GO" id="GO:0009378">
    <property type="term" value="F:four-way junction helicase activity"/>
    <property type="evidence" value="ECO:0007669"/>
    <property type="project" value="TreeGrafter"/>
</dbReference>
<feature type="compositionally biased region" description="Polar residues" evidence="2">
    <location>
        <begin position="656"/>
        <end position="666"/>
    </location>
</feature>
<evidence type="ECO:0000256" key="2">
    <source>
        <dbReference type="SAM" id="MobiDB-lite"/>
    </source>
</evidence>
<comment type="caution">
    <text evidence="4">The sequence shown here is derived from an EMBL/GenBank/DDBJ whole genome shotgun (WGS) entry which is preliminary data.</text>
</comment>
<dbReference type="InterPro" id="IPR014001">
    <property type="entry name" value="Helicase_ATP-bd"/>
</dbReference>
<name>A0A409Y6T1_9AGAR</name>
<feature type="domain" description="Helicase ATP-binding" evidence="3">
    <location>
        <begin position="39"/>
        <end position="221"/>
    </location>
</feature>
<dbReference type="Pfam" id="PF00270">
    <property type="entry name" value="DEAD"/>
    <property type="match status" value="1"/>
</dbReference>
<dbReference type="Gene3D" id="3.40.50.300">
    <property type="entry name" value="P-loop containing nucleotide triphosphate hydrolases"/>
    <property type="match status" value="2"/>
</dbReference>
<dbReference type="GO" id="GO:0005737">
    <property type="term" value="C:cytoplasm"/>
    <property type="evidence" value="ECO:0007669"/>
    <property type="project" value="TreeGrafter"/>
</dbReference>
<dbReference type="SUPFAM" id="SSF52540">
    <property type="entry name" value="P-loop containing nucleoside triphosphate hydrolases"/>
    <property type="match status" value="1"/>
</dbReference>
<dbReference type="CDD" id="cd18785">
    <property type="entry name" value="SF2_C"/>
    <property type="match status" value="1"/>
</dbReference>
<dbReference type="InParanoid" id="A0A409Y6T1"/>
<dbReference type="SMART" id="SM00487">
    <property type="entry name" value="DEXDc"/>
    <property type="match status" value="1"/>
</dbReference>
<dbReference type="EMBL" id="NHYE01001096">
    <property type="protein sequence ID" value="PPQ98765.1"/>
    <property type="molecule type" value="Genomic_DNA"/>
</dbReference>
<feature type="compositionally biased region" description="Basic and acidic residues" evidence="2">
    <location>
        <begin position="632"/>
        <end position="651"/>
    </location>
</feature>
<sequence>MSAKPRWQDPDGLTTINTIVKKLVPSWTNGLHPVQLELVSAILDGEDVLCCTATGNGKSAAFAIPPIVLLEYNRSPGIYTAGLPTRTKPIGVVITPTKGLADNIVHGLSEMNVSGLSYCKETLTEARKTGVRLAGDIKECTKWQVVCVDPEHLQEKEWREITRSPVFRSNILFACIDEAHLINEWGLDFRRAFGAIGAFLRGCLPPSVSIIGLSATLEPGEPTVSVCRSLGFFEGRFKLIRQSNERPNTQFGIEFLSQGLNGDKFPFLLPYLASGRKAIIHCRTIDQVSRVYAYFWRLQPEGSDKLRRVRVYHSICPPDYNKETIRLLDDDPHLQIVISTVAFSNGLNARSLLDSLSLGFGSTFNESWQEKGRVGRDPKTVGRGVIFAHRRVIKEAHAYLSVLASVAAPPSHNNKKGSKKKAKSKNSSVLDKSKALVITEKVCHIACVNRCYGNPSLDPARPELSTLDCIAAGRRLPCNLCLDRVGGNLQEFLPSPLPPGFLPLPVLTAPQTGSKPSRAKKDRLTKKEREIAEKPLHDFGEYVRRKELYTDSNKYRPRSSYFPTHILASILDALLVIHFPADLEHILNNSWPYYLQHGSKLYDVVIEIQASINLQRSIAKEVSLAKRKGKKQQSDRAINESDNEGESHDLEPEAGPSSQVLDNDNTSNRKRQAMEPITRNAKRPRGPRSAQPSVAEVAESYGPRYKTRKSVRSLQELSSEVVDMHGSLRSSSRRTRNS</sequence>
<evidence type="ECO:0000259" key="3">
    <source>
        <dbReference type="PROSITE" id="PS51192"/>
    </source>
</evidence>
<accession>A0A409Y6T1</accession>
<proteinExistence type="inferred from homology"/>
<dbReference type="InterPro" id="IPR011545">
    <property type="entry name" value="DEAD/DEAH_box_helicase_dom"/>
</dbReference>
<protein>
    <recommendedName>
        <fullName evidence="3">Helicase ATP-binding domain-containing protein</fullName>
    </recommendedName>
</protein>
<dbReference type="GO" id="GO:0005524">
    <property type="term" value="F:ATP binding"/>
    <property type="evidence" value="ECO:0007669"/>
    <property type="project" value="InterPro"/>
</dbReference>
<evidence type="ECO:0000256" key="1">
    <source>
        <dbReference type="ARBA" id="ARBA00005446"/>
    </source>
</evidence>
<dbReference type="Proteomes" id="UP000284706">
    <property type="component" value="Unassembled WGS sequence"/>
</dbReference>
<dbReference type="AlphaFoldDB" id="A0A409Y6T1"/>
<dbReference type="InterPro" id="IPR027417">
    <property type="entry name" value="P-loop_NTPase"/>
</dbReference>
<dbReference type="OrthoDB" id="3260945at2759"/>
<evidence type="ECO:0000313" key="4">
    <source>
        <dbReference type="EMBL" id="PPQ98765.1"/>
    </source>
</evidence>
<dbReference type="GO" id="GO:0005634">
    <property type="term" value="C:nucleus"/>
    <property type="evidence" value="ECO:0007669"/>
    <property type="project" value="TreeGrafter"/>
</dbReference>
<dbReference type="STRING" id="231916.A0A409Y6T1"/>
<dbReference type="PANTHER" id="PTHR13710:SF120">
    <property type="entry name" value="BIFUNCTIONAL 3'-5' EXONUCLEASE_ATP-DEPENDENT HELICASE WRN"/>
    <property type="match status" value="1"/>
</dbReference>
<dbReference type="GO" id="GO:0043138">
    <property type="term" value="F:3'-5' DNA helicase activity"/>
    <property type="evidence" value="ECO:0007669"/>
    <property type="project" value="TreeGrafter"/>
</dbReference>
<dbReference type="PROSITE" id="PS51192">
    <property type="entry name" value="HELICASE_ATP_BIND_1"/>
    <property type="match status" value="1"/>
</dbReference>
<dbReference type="GO" id="GO:0003676">
    <property type="term" value="F:nucleic acid binding"/>
    <property type="evidence" value="ECO:0007669"/>
    <property type="project" value="InterPro"/>
</dbReference>
<dbReference type="GO" id="GO:0005694">
    <property type="term" value="C:chromosome"/>
    <property type="evidence" value="ECO:0007669"/>
    <property type="project" value="TreeGrafter"/>
</dbReference>
<dbReference type="GO" id="GO:0000724">
    <property type="term" value="P:double-strand break repair via homologous recombination"/>
    <property type="evidence" value="ECO:0007669"/>
    <property type="project" value="TreeGrafter"/>
</dbReference>
<comment type="similarity">
    <text evidence="1">Belongs to the helicase family. RecQ subfamily.</text>
</comment>
<gene>
    <name evidence="4" type="ORF">CVT26_014348</name>
</gene>
<evidence type="ECO:0000313" key="5">
    <source>
        <dbReference type="Proteomes" id="UP000284706"/>
    </source>
</evidence>